<protein>
    <submittedName>
        <fullName evidence="9">SCN10A protein</fullName>
    </submittedName>
</protein>
<evidence type="ECO:0000256" key="7">
    <source>
        <dbReference type="SAM" id="Phobius"/>
    </source>
</evidence>
<comment type="caution">
    <text evidence="9">The sequence shown here is derived from an EMBL/GenBank/DDBJ whole genome shotgun (WGS) entry which is preliminary data.</text>
</comment>
<dbReference type="Gene3D" id="1.10.238.10">
    <property type="entry name" value="EF-hand"/>
    <property type="match status" value="1"/>
</dbReference>
<evidence type="ECO:0000256" key="6">
    <source>
        <dbReference type="SAM" id="MobiDB-lite"/>
    </source>
</evidence>
<evidence type="ECO:0000256" key="3">
    <source>
        <dbReference type="ARBA" id="ARBA00022837"/>
    </source>
</evidence>
<dbReference type="SUPFAM" id="SSF47473">
    <property type="entry name" value="EF-hand"/>
    <property type="match status" value="1"/>
</dbReference>
<feature type="region of interest" description="Disordered" evidence="6">
    <location>
        <begin position="1"/>
        <end position="47"/>
    </location>
</feature>
<evidence type="ECO:0000256" key="5">
    <source>
        <dbReference type="ARBA" id="ARBA00023136"/>
    </source>
</evidence>
<feature type="transmembrane region" description="Helical" evidence="7">
    <location>
        <begin position="134"/>
        <end position="152"/>
    </location>
</feature>
<dbReference type="InterPro" id="IPR027359">
    <property type="entry name" value="Volt_channel_dom_sf"/>
</dbReference>
<feature type="transmembrane region" description="Helical" evidence="7">
    <location>
        <begin position="100"/>
        <end position="122"/>
    </location>
</feature>
<keyword evidence="4 7" id="KW-1133">Transmembrane helix</keyword>
<gene>
    <name evidence="9" type="primary">SCN10A</name>
    <name evidence="9" type="ORF">SNEC2469_LOCUS6355</name>
</gene>
<dbReference type="InterPro" id="IPR011992">
    <property type="entry name" value="EF-hand-dom_pair"/>
</dbReference>
<organism evidence="9 10">
    <name type="scientific">Symbiodinium necroappetens</name>
    <dbReference type="NCBI Taxonomy" id="1628268"/>
    <lineage>
        <taxon>Eukaryota</taxon>
        <taxon>Sar</taxon>
        <taxon>Alveolata</taxon>
        <taxon>Dinophyceae</taxon>
        <taxon>Suessiales</taxon>
        <taxon>Symbiodiniaceae</taxon>
        <taxon>Symbiodinium</taxon>
    </lineage>
</organism>
<proteinExistence type="predicted"/>
<dbReference type="OrthoDB" id="410889at2759"/>
<dbReference type="Pfam" id="PF00520">
    <property type="entry name" value="Ion_trans"/>
    <property type="match status" value="1"/>
</dbReference>
<name>A0A812MUY3_9DINO</name>
<evidence type="ECO:0000256" key="4">
    <source>
        <dbReference type="ARBA" id="ARBA00022989"/>
    </source>
</evidence>
<dbReference type="GO" id="GO:0001518">
    <property type="term" value="C:voltage-gated sodium channel complex"/>
    <property type="evidence" value="ECO:0007669"/>
    <property type="project" value="TreeGrafter"/>
</dbReference>
<reference evidence="9" key="1">
    <citation type="submission" date="2021-02" db="EMBL/GenBank/DDBJ databases">
        <authorList>
            <person name="Dougan E. K."/>
            <person name="Rhodes N."/>
            <person name="Thang M."/>
            <person name="Chan C."/>
        </authorList>
    </citation>
    <scope>NUCLEOTIDE SEQUENCE</scope>
</reference>
<dbReference type="Gene3D" id="1.10.287.70">
    <property type="match status" value="1"/>
</dbReference>
<evidence type="ECO:0000313" key="10">
    <source>
        <dbReference type="Proteomes" id="UP000601435"/>
    </source>
</evidence>
<feature type="compositionally biased region" description="Polar residues" evidence="6">
    <location>
        <begin position="33"/>
        <end position="47"/>
    </location>
</feature>
<dbReference type="InterPro" id="IPR018247">
    <property type="entry name" value="EF_Hand_1_Ca_BS"/>
</dbReference>
<evidence type="ECO:0000259" key="8">
    <source>
        <dbReference type="Pfam" id="PF00520"/>
    </source>
</evidence>
<evidence type="ECO:0000313" key="9">
    <source>
        <dbReference type="EMBL" id="CAE7267943.1"/>
    </source>
</evidence>
<feature type="transmembrane region" description="Helical" evidence="7">
    <location>
        <begin position="164"/>
        <end position="186"/>
    </location>
</feature>
<dbReference type="InterPro" id="IPR043203">
    <property type="entry name" value="VGCC_Ca_Na"/>
</dbReference>
<accession>A0A812MUY3</accession>
<keyword evidence="2 7" id="KW-0812">Transmembrane</keyword>
<evidence type="ECO:0000256" key="2">
    <source>
        <dbReference type="ARBA" id="ARBA00022692"/>
    </source>
</evidence>
<feature type="domain" description="Ion transport" evidence="8">
    <location>
        <begin position="96"/>
        <end position="347"/>
    </location>
</feature>
<keyword evidence="3" id="KW-0106">Calcium</keyword>
<dbReference type="PANTHER" id="PTHR10037">
    <property type="entry name" value="VOLTAGE-GATED CATION CHANNEL CALCIUM AND SODIUM"/>
    <property type="match status" value="1"/>
</dbReference>
<dbReference type="SUPFAM" id="SSF81324">
    <property type="entry name" value="Voltage-gated potassium channels"/>
    <property type="match status" value="1"/>
</dbReference>
<feature type="transmembrane region" description="Helical" evidence="7">
    <location>
        <begin position="244"/>
        <end position="263"/>
    </location>
</feature>
<dbReference type="InterPro" id="IPR005821">
    <property type="entry name" value="Ion_trans_dom"/>
</dbReference>
<feature type="compositionally biased region" description="Low complexity" evidence="6">
    <location>
        <begin position="11"/>
        <end position="22"/>
    </location>
</feature>
<dbReference type="AlphaFoldDB" id="A0A812MUY3"/>
<dbReference type="EMBL" id="CAJNJA010011201">
    <property type="protein sequence ID" value="CAE7267943.1"/>
    <property type="molecule type" value="Genomic_DNA"/>
</dbReference>
<dbReference type="GO" id="GO:0005248">
    <property type="term" value="F:voltage-gated sodium channel activity"/>
    <property type="evidence" value="ECO:0007669"/>
    <property type="project" value="TreeGrafter"/>
</dbReference>
<feature type="transmembrane region" description="Helical" evidence="7">
    <location>
        <begin position="322"/>
        <end position="347"/>
    </location>
</feature>
<sequence>MVPSMPVLFEPQGVGSVPSMSSSRRDESSQSSAQNATESRNSSSDPYCTYTSFDMQLREGADTQSGTVSRRQFAEITKQAQAASRGLTVKRLVEHPGFDIFFGIVVLTNAAFLGIDLQLTLTGSDGDELLSLRIIQYLYTFLFAAELLLRVVAHGKGFLFSEDWMWSVLDIFIVMTSLWEVVAGILQEVVESDVGSINGISSLKAARIIRLTRILKTVRVIRLFRFVLALRTLITSIFSTMKSLFWALMLLTLIVYVFAILFAQAINDYRLDDVPVDDREQLEIASEKYFGDLSNTMLSLFMSIVGGVSWEEVIVPLKLISPMWVMVFVFYISFTYLAVLNVVTGVFCQSAIDSAQSDQAMMVQNILDDKQSHLQKINALFNQLGSESTGAITYEMFEEKLKSPAVQQYFQTLGLDVWDAWSFFKLLDQDAGGSVEVEEFLMGCLRLRGHATAIDVVKILQDQAWIIQAADRFHSFVHQELAGIKDDIVTMNSMLGHGDADKHSEHHEQRRCKEV</sequence>
<dbReference type="PROSITE" id="PS00018">
    <property type="entry name" value="EF_HAND_1"/>
    <property type="match status" value="1"/>
</dbReference>
<comment type="subcellular location">
    <subcellularLocation>
        <location evidence="1">Membrane</location>
        <topology evidence="1">Multi-pass membrane protein</topology>
    </subcellularLocation>
</comment>
<dbReference type="PANTHER" id="PTHR10037:SF62">
    <property type="entry name" value="SODIUM CHANNEL PROTEIN 60E"/>
    <property type="match status" value="1"/>
</dbReference>
<dbReference type="Proteomes" id="UP000601435">
    <property type="component" value="Unassembled WGS sequence"/>
</dbReference>
<evidence type="ECO:0000256" key="1">
    <source>
        <dbReference type="ARBA" id="ARBA00004141"/>
    </source>
</evidence>
<keyword evidence="10" id="KW-1185">Reference proteome</keyword>
<keyword evidence="5 7" id="KW-0472">Membrane</keyword>
<dbReference type="Gene3D" id="1.20.120.350">
    <property type="entry name" value="Voltage-gated potassium channels. Chain C"/>
    <property type="match status" value="1"/>
</dbReference>